<evidence type="ECO:0000313" key="1">
    <source>
        <dbReference type="EMBL" id="ETJ39080.1"/>
    </source>
</evidence>
<name>W1YBJ8_9ZZZZ</name>
<dbReference type="AlphaFoldDB" id="W1YBJ8"/>
<protein>
    <submittedName>
        <fullName evidence="1">Uncharacterized protein</fullName>
    </submittedName>
</protein>
<sequence>MAEIKQSTYEDVRKRYKEIISKFQTNKFINGRKVLIYDRFDNSNLANNTYTPNLPSNEILTEEYLLTLNNEVIRLNTELLTILNSTLRGKTERQEYQKMHYILCLIEKDIMEIFKVLQIQKIYDYTNKKVSSINFHNLYN</sequence>
<organism evidence="1">
    <name type="scientific">human gut metagenome</name>
    <dbReference type="NCBI Taxonomy" id="408170"/>
    <lineage>
        <taxon>unclassified sequences</taxon>
        <taxon>metagenomes</taxon>
        <taxon>organismal metagenomes</taxon>
    </lineage>
</organism>
<dbReference type="EMBL" id="AZMM01006945">
    <property type="protein sequence ID" value="ETJ39080.1"/>
    <property type="molecule type" value="Genomic_DNA"/>
</dbReference>
<reference evidence="1" key="1">
    <citation type="submission" date="2013-12" db="EMBL/GenBank/DDBJ databases">
        <title>A Varibaculum cambriense genome reconstructed from a premature infant gut community with otherwise low bacterial novelty that shifts toward anaerobic metabolism during the third week of life.</title>
        <authorList>
            <person name="Brown C.T."/>
            <person name="Sharon I."/>
            <person name="Thomas B.C."/>
            <person name="Castelle C.J."/>
            <person name="Morowitz M.J."/>
            <person name="Banfield J.F."/>
        </authorList>
    </citation>
    <scope>NUCLEOTIDE SEQUENCE</scope>
</reference>
<accession>W1YBJ8</accession>
<gene>
    <name evidence="1" type="ORF">Q604_UNBC06945G0002</name>
</gene>
<comment type="caution">
    <text evidence="1">The sequence shown here is derived from an EMBL/GenBank/DDBJ whole genome shotgun (WGS) entry which is preliminary data.</text>
</comment>
<proteinExistence type="predicted"/>